<evidence type="ECO:0000256" key="1">
    <source>
        <dbReference type="ARBA" id="ARBA00023125"/>
    </source>
</evidence>
<dbReference type="Proteomes" id="UP000360750">
    <property type="component" value="Unassembled WGS sequence"/>
</dbReference>
<dbReference type="GeneID" id="60750027"/>
<dbReference type="RefSeq" id="WP_165484415.1">
    <property type="nucleotide sequence ID" value="NZ_CAACYD010000006.1"/>
</dbReference>
<dbReference type="InterPro" id="IPR050109">
    <property type="entry name" value="HTH-type_TetR-like_transc_reg"/>
</dbReference>
<comment type="caution">
    <text evidence="5">The sequence shown here is derived from an EMBL/GenBank/DDBJ whole genome shotgun (WGS) entry which is preliminary data.</text>
</comment>
<dbReference type="EMBL" id="CAACYD010000006">
    <property type="protein sequence ID" value="VFA88474.1"/>
    <property type="molecule type" value="Genomic_DNA"/>
</dbReference>
<dbReference type="AlphaFoldDB" id="A0ABD7V2A0"/>
<dbReference type="GO" id="GO:0003677">
    <property type="term" value="F:DNA binding"/>
    <property type="evidence" value="ECO:0007669"/>
    <property type="project" value="UniProtKB-UniRule"/>
</dbReference>
<feature type="domain" description="HTH tetR-type" evidence="4">
    <location>
        <begin position="24"/>
        <end position="84"/>
    </location>
</feature>
<feature type="DNA-binding region" description="H-T-H motif" evidence="2">
    <location>
        <begin position="47"/>
        <end position="66"/>
    </location>
</feature>
<evidence type="ECO:0000313" key="6">
    <source>
        <dbReference type="Proteomes" id="UP000360750"/>
    </source>
</evidence>
<feature type="region of interest" description="Disordered" evidence="3">
    <location>
        <begin position="1"/>
        <end position="22"/>
    </location>
</feature>
<evidence type="ECO:0000259" key="4">
    <source>
        <dbReference type="PROSITE" id="PS50977"/>
    </source>
</evidence>
<dbReference type="PRINTS" id="PR00455">
    <property type="entry name" value="HTHTETR"/>
</dbReference>
<accession>A0ABD7V2A0</accession>
<dbReference type="InterPro" id="IPR001647">
    <property type="entry name" value="HTH_TetR"/>
</dbReference>
<dbReference type="PROSITE" id="PS50977">
    <property type="entry name" value="HTH_TETR_2"/>
    <property type="match status" value="1"/>
</dbReference>
<dbReference type="SUPFAM" id="SSF46689">
    <property type="entry name" value="Homeodomain-like"/>
    <property type="match status" value="1"/>
</dbReference>
<keyword evidence="1 2" id="KW-0238">DNA-binding</keyword>
<dbReference type="Pfam" id="PF00440">
    <property type="entry name" value="TetR_N"/>
    <property type="match status" value="1"/>
</dbReference>
<dbReference type="InterPro" id="IPR009057">
    <property type="entry name" value="Homeodomain-like_sf"/>
</dbReference>
<dbReference type="GO" id="GO:0006355">
    <property type="term" value="P:regulation of DNA-templated transcription"/>
    <property type="evidence" value="ECO:0007669"/>
    <property type="project" value="UniProtKB-ARBA"/>
</dbReference>
<evidence type="ECO:0000313" key="5">
    <source>
        <dbReference type="EMBL" id="VFA88474.1"/>
    </source>
</evidence>
<proteinExistence type="predicted"/>
<feature type="compositionally biased region" description="Polar residues" evidence="3">
    <location>
        <begin position="1"/>
        <end position="11"/>
    </location>
</feature>
<evidence type="ECO:0000256" key="2">
    <source>
        <dbReference type="PROSITE-ProRule" id="PRU00335"/>
    </source>
</evidence>
<evidence type="ECO:0000256" key="3">
    <source>
        <dbReference type="SAM" id="MobiDB-lite"/>
    </source>
</evidence>
<name>A0ABD7V2A0_9ACTN</name>
<sequence>MTTPANSSAPTQKRGRPPVAGLAEKRRGEIVEAAYKVFTGKGYEATTIADIAREAGIGQGTIYRYIESKRELLDLVFDNAIDRLFSTVDPDSLFDSDPQSLDDMAAKITTIGRRLYRLIDEDPALIRLIAVQANAIDKDLRERVVGLEAILNSLVVRALGIAVDRGWIEVPDERRPILARLLTSLTIPGVVASVEGKTDPALRDLLVGTATDVARRGIVARQAGR</sequence>
<organism evidence="5 6">
    <name type="scientific">Gordonia paraffinivorans</name>
    <dbReference type="NCBI Taxonomy" id="175628"/>
    <lineage>
        <taxon>Bacteria</taxon>
        <taxon>Bacillati</taxon>
        <taxon>Actinomycetota</taxon>
        <taxon>Actinomycetes</taxon>
        <taxon>Mycobacteriales</taxon>
        <taxon>Gordoniaceae</taxon>
        <taxon>Gordonia</taxon>
    </lineage>
</organism>
<gene>
    <name evidence="5" type="primary">kstR2_7</name>
    <name evidence="5" type="ORF">NCTC8139_02019</name>
</gene>
<dbReference type="PANTHER" id="PTHR30055">
    <property type="entry name" value="HTH-TYPE TRANSCRIPTIONAL REGULATOR RUTR"/>
    <property type="match status" value="1"/>
</dbReference>
<dbReference type="Gene3D" id="1.10.357.10">
    <property type="entry name" value="Tetracycline Repressor, domain 2"/>
    <property type="match status" value="1"/>
</dbReference>
<reference evidence="5 6" key="1">
    <citation type="submission" date="2019-02" db="EMBL/GenBank/DDBJ databases">
        <authorList>
            <consortium name="Pathogen Informatics"/>
        </authorList>
    </citation>
    <scope>NUCLEOTIDE SEQUENCE [LARGE SCALE GENOMIC DNA]</scope>
    <source>
        <strain evidence="5 6">3012STDY6756503</strain>
    </source>
</reference>
<protein>
    <submittedName>
        <fullName evidence="5">HTH-type transcriptional repressor KstR2</fullName>
    </submittedName>
</protein>
<dbReference type="PANTHER" id="PTHR30055:SF226">
    <property type="entry name" value="HTH-TYPE TRANSCRIPTIONAL REGULATOR PKSA"/>
    <property type="match status" value="1"/>
</dbReference>